<sequence>MPAYDADEIRALIAGGEVVGFTLDTNIIDGLNANGNLDNRILLSIENLKTKKITVVLSDVVANEVLAHMAKAHQGAHEQLATALKTYNKIWKDYAFIAGELAAKLLPTEVIKDHSAALLKTFCEKVGVSIISSAEAIGVAELMERYFTNQPPFAGADKKYEFPDAVALAGVDKWSQDHGYLLCVSRDRGWISYCEESEYLYCATDLGKALALFHEDEAIVAKCLTHLAEEPEGALAHEIANAIQRDLDDLDFQVEASAYMEWEAELEEAAVESVVYAGGPEQRIVASDGHTVTFLIPVNAKLKIQAGFHFSIHDSIDNDYVSLGGSIEEVTIEHRFEVTLTIDGKGSEEITIEDASVNPATSLRAVDFGHVQPFYEHEPD</sequence>
<dbReference type="Pfam" id="PF16289">
    <property type="entry name" value="PIN_12"/>
    <property type="match status" value="1"/>
</dbReference>
<dbReference type="RefSeq" id="WP_010892460.1">
    <property type="nucleotide sequence ID" value="NZ_LMVK01000049.1"/>
</dbReference>
<feature type="domain" description="DUF4935" evidence="1">
    <location>
        <begin position="23"/>
        <end position="190"/>
    </location>
</feature>
<proteinExistence type="predicted"/>
<dbReference type="InterPro" id="IPR032557">
    <property type="entry name" value="DUF4935"/>
</dbReference>
<gene>
    <name evidence="2" type="primary">yli</name>
    <name evidence="2" type="ORF">AGR4A_pTi0040</name>
</gene>
<comment type="caution">
    <text evidence="2">The sequence shown here is derived from an EMBL/GenBank/DDBJ whole genome shotgun (WGS) entry which is preliminary data.</text>
</comment>
<dbReference type="EMBL" id="FCNL01000043">
    <property type="protein sequence ID" value="CVI25442.1"/>
    <property type="molecule type" value="Genomic_DNA"/>
</dbReference>
<evidence type="ECO:0000313" key="3">
    <source>
        <dbReference type="Proteomes" id="UP000192074"/>
    </source>
</evidence>
<evidence type="ECO:0000313" key="2">
    <source>
        <dbReference type="EMBL" id="CVI25442.1"/>
    </source>
</evidence>
<dbReference type="Proteomes" id="UP000192074">
    <property type="component" value="Unassembled WGS sequence"/>
</dbReference>
<protein>
    <submittedName>
        <fullName evidence="2">Yli</fullName>
    </submittedName>
</protein>
<organism evidence="2 3">
    <name type="scientific">Agrobacterium tumefaciens str. B6</name>
    <dbReference type="NCBI Taxonomy" id="1183423"/>
    <lineage>
        <taxon>Bacteria</taxon>
        <taxon>Pseudomonadati</taxon>
        <taxon>Pseudomonadota</taxon>
        <taxon>Alphaproteobacteria</taxon>
        <taxon>Hyphomicrobiales</taxon>
        <taxon>Rhizobiaceae</taxon>
        <taxon>Rhizobium/Agrobacterium group</taxon>
        <taxon>Agrobacterium</taxon>
        <taxon>Agrobacterium tumefaciens complex</taxon>
    </lineage>
</organism>
<reference evidence="2 3" key="1">
    <citation type="submission" date="2016-01" db="EMBL/GenBank/DDBJ databases">
        <authorList>
            <person name="Regsiter A."/>
            <person name="william w."/>
        </authorList>
    </citation>
    <scope>NUCLEOTIDE SEQUENCE [LARGE SCALE GENOMIC DNA]</scope>
    <source>
        <strain evidence="2 3">B6</strain>
    </source>
</reference>
<accession>A0A822V7F8</accession>
<dbReference type="AlphaFoldDB" id="A0A822V7F8"/>
<name>A0A822V7F8_AGRTU</name>
<evidence type="ECO:0000259" key="1">
    <source>
        <dbReference type="Pfam" id="PF16289"/>
    </source>
</evidence>